<dbReference type="Proteomes" id="UP000471298">
    <property type="component" value="Unassembled WGS sequence"/>
</dbReference>
<dbReference type="Gene3D" id="3.40.50.10110">
    <property type="entry name" value="DNA polymerase III subunit chi"/>
    <property type="match status" value="1"/>
</dbReference>
<dbReference type="InterPro" id="IPR007459">
    <property type="entry name" value="DNA_pol3_chi"/>
</dbReference>
<protein>
    <recommendedName>
        <fullName evidence="3">DNA polymerase III subunit chi</fullName>
    </recommendedName>
</protein>
<evidence type="ECO:0000313" key="1">
    <source>
        <dbReference type="EMBL" id="MPV86456.1"/>
    </source>
</evidence>
<proteinExistence type="predicted"/>
<dbReference type="RefSeq" id="WP_152810449.1">
    <property type="nucleotide sequence ID" value="NZ_WHNW01000007.1"/>
</dbReference>
<dbReference type="GO" id="GO:0006260">
    <property type="term" value="P:DNA replication"/>
    <property type="evidence" value="ECO:0007669"/>
    <property type="project" value="InterPro"/>
</dbReference>
<dbReference type="GO" id="GO:0003677">
    <property type="term" value="F:DNA binding"/>
    <property type="evidence" value="ECO:0007669"/>
    <property type="project" value="InterPro"/>
</dbReference>
<organism evidence="1 2">
    <name type="scientific">Ostreibacterium oceani</name>
    <dbReference type="NCBI Taxonomy" id="2654998"/>
    <lineage>
        <taxon>Bacteria</taxon>
        <taxon>Pseudomonadati</taxon>
        <taxon>Pseudomonadota</taxon>
        <taxon>Gammaproteobacteria</taxon>
        <taxon>Cardiobacteriales</taxon>
        <taxon>Ostreibacteriaceae</taxon>
        <taxon>Ostreibacterium</taxon>
    </lineage>
</organism>
<dbReference type="Pfam" id="PF04364">
    <property type="entry name" value="DNA_pol3_chi"/>
    <property type="match status" value="1"/>
</dbReference>
<reference evidence="1 2" key="1">
    <citation type="submission" date="2019-10" db="EMBL/GenBank/DDBJ databases">
        <title>Cardiobacteriales fam. a chemoheterotrophic member of the order Cardiobacteriales, and proposal of Cardiobacteriales fam. nov.</title>
        <authorList>
            <person name="Wang C."/>
        </authorList>
    </citation>
    <scope>NUCLEOTIDE SEQUENCE [LARGE SCALE GENOMIC DNA]</scope>
    <source>
        <strain evidence="1 2">ML27</strain>
    </source>
</reference>
<dbReference type="AlphaFoldDB" id="A0A6N7F3K6"/>
<dbReference type="InterPro" id="IPR036768">
    <property type="entry name" value="PolIII_chi_sf"/>
</dbReference>
<comment type="caution">
    <text evidence="1">The sequence shown here is derived from an EMBL/GenBank/DDBJ whole genome shotgun (WGS) entry which is preliminary data.</text>
</comment>
<gene>
    <name evidence="1" type="ORF">GCU85_06895</name>
</gene>
<sequence length="153" mass="17172">MTQVNFYILPQHDSNSREAFIYLLVNKALTQAGRILIIAADATQSKRLSQQLWCNQPERFIAHEIIQQADDIQPPYPAVWLMSGFDQAIYTRLASNSEVIIDLSHDGVTLASKKILLVTNQDPEILANSRMKYQAYVDSGITPAVHKIGQTSD</sequence>
<evidence type="ECO:0000313" key="2">
    <source>
        <dbReference type="Proteomes" id="UP000471298"/>
    </source>
</evidence>
<keyword evidence="2" id="KW-1185">Reference proteome</keyword>
<dbReference type="GO" id="GO:0032298">
    <property type="term" value="P:positive regulation of DNA-templated DNA replication initiation"/>
    <property type="evidence" value="ECO:0007669"/>
    <property type="project" value="TreeGrafter"/>
</dbReference>
<dbReference type="EMBL" id="WHNW01000007">
    <property type="protein sequence ID" value="MPV86456.1"/>
    <property type="molecule type" value="Genomic_DNA"/>
</dbReference>
<dbReference type="PANTHER" id="PTHR38767:SF1">
    <property type="entry name" value="DNA POLYMERASE III SUBUNIT CHI"/>
    <property type="match status" value="1"/>
</dbReference>
<dbReference type="GO" id="GO:0003887">
    <property type="term" value="F:DNA-directed DNA polymerase activity"/>
    <property type="evidence" value="ECO:0007669"/>
    <property type="project" value="InterPro"/>
</dbReference>
<dbReference type="InParanoid" id="A0A6N7F3K6"/>
<dbReference type="PANTHER" id="PTHR38767">
    <property type="entry name" value="DNA POLYMERASE III SUBUNIT CHI"/>
    <property type="match status" value="1"/>
</dbReference>
<dbReference type="SUPFAM" id="SSF102400">
    <property type="entry name" value="DNA polymerase III chi subunit"/>
    <property type="match status" value="1"/>
</dbReference>
<evidence type="ECO:0008006" key="3">
    <source>
        <dbReference type="Google" id="ProtNLM"/>
    </source>
</evidence>
<name>A0A6N7F3K6_9GAMM</name>
<accession>A0A6N7F3K6</accession>